<dbReference type="GO" id="GO:0061723">
    <property type="term" value="P:glycophagy"/>
    <property type="evidence" value="ECO:0007669"/>
    <property type="project" value="TreeGrafter"/>
</dbReference>
<keyword evidence="6" id="KW-0472">Membrane</keyword>
<dbReference type="RefSeq" id="XP_040747717.1">
    <property type="nucleotide sequence ID" value="XM_040886215.1"/>
</dbReference>
<dbReference type="GO" id="GO:0034045">
    <property type="term" value="C:phagophore assembly site membrane"/>
    <property type="evidence" value="ECO:0007669"/>
    <property type="project" value="UniProtKB-SubCell"/>
</dbReference>
<dbReference type="GO" id="GO:0000422">
    <property type="term" value="P:autophagy of mitochondrion"/>
    <property type="evidence" value="ECO:0007669"/>
    <property type="project" value="TreeGrafter"/>
</dbReference>
<name>A0A1Y1WMS1_9FUNG</name>
<dbReference type="STRING" id="61395.A0A1Y1WMS1"/>
<comment type="subunit">
    <text evidence="6">Forms a conjugate with ATG5.</text>
</comment>
<evidence type="ECO:0000256" key="3">
    <source>
        <dbReference type="ARBA" id="ARBA00022499"/>
    </source>
</evidence>
<gene>
    <name evidence="8" type="ORF">DL89DRAFT_264366</name>
</gene>
<proteinExistence type="inferred from homology"/>
<keyword evidence="6" id="KW-0813">Transport</keyword>
<dbReference type="SUPFAM" id="SSF54236">
    <property type="entry name" value="Ubiquitin-like"/>
    <property type="match status" value="1"/>
</dbReference>
<keyword evidence="3 6" id="KW-1017">Isopeptide bond</keyword>
<dbReference type="OrthoDB" id="10003551at2759"/>
<dbReference type="InterPro" id="IPR029071">
    <property type="entry name" value="Ubiquitin-like_domsf"/>
</dbReference>
<dbReference type="GO" id="GO:0097352">
    <property type="term" value="P:autophagosome maturation"/>
    <property type="evidence" value="ECO:0007669"/>
    <property type="project" value="TreeGrafter"/>
</dbReference>
<evidence type="ECO:0000313" key="8">
    <source>
        <dbReference type="EMBL" id="ORX74506.1"/>
    </source>
</evidence>
<accession>A0A1Y1WMS1</accession>
<dbReference type="GeneID" id="63802863"/>
<dbReference type="GO" id="GO:0019776">
    <property type="term" value="F:Atg8-family ligase activity"/>
    <property type="evidence" value="ECO:0007669"/>
    <property type="project" value="TreeGrafter"/>
</dbReference>
<keyword evidence="6" id="KW-0653">Protein transport</keyword>
<dbReference type="InterPro" id="IPR007242">
    <property type="entry name" value="Atg12"/>
</dbReference>
<evidence type="ECO:0000256" key="4">
    <source>
        <dbReference type="ARBA" id="ARBA00022786"/>
    </source>
</evidence>
<dbReference type="GO" id="GO:0034727">
    <property type="term" value="P:piecemeal microautophagy of the nucleus"/>
    <property type="evidence" value="ECO:0007669"/>
    <property type="project" value="TreeGrafter"/>
</dbReference>
<evidence type="ECO:0000256" key="7">
    <source>
        <dbReference type="SAM" id="MobiDB-lite"/>
    </source>
</evidence>
<dbReference type="Proteomes" id="UP000193922">
    <property type="component" value="Unassembled WGS sequence"/>
</dbReference>
<organism evidence="8 9">
    <name type="scientific">Linderina pennispora</name>
    <dbReference type="NCBI Taxonomy" id="61395"/>
    <lineage>
        <taxon>Eukaryota</taxon>
        <taxon>Fungi</taxon>
        <taxon>Fungi incertae sedis</taxon>
        <taxon>Zoopagomycota</taxon>
        <taxon>Kickxellomycotina</taxon>
        <taxon>Kickxellomycetes</taxon>
        <taxon>Kickxellales</taxon>
        <taxon>Kickxellaceae</taxon>
        <taxon>Linderina</taxon>
    </lineage>
</organism>
<feature type="region of interest" description="Disordered" evidence="7">
    <location>
        <begin position="1"/>
        <end position="24"/>
    </location>
</feature>
<protein>
    <recommendedName>
        <fullName evidence="2 6">Ubiquitin-like protein ATG12</fullName>
    </recommendedName>
</protein>
<keyword evidence="4 6" id="KW-0833">Ubl conjugation pathway</keyword>
<sequence>MASTSVTSPTGSVRSTSTQPDYNSPNLKIVVRFRNIGNAPILKQPVFKIATSQRIITLTKFLRAKLDCKDSDTLFLYVGTAFAPAPDETLGNLARSFCVDNSLVFYYSMAPAWG</sequence>
<dbReference type="GO" id="GO:0034274">
    <property type="term" value="C:Atg12-Atg5-Atg16 complex"/>
    <property type="evidence" value="ECO:0007669"/>
    <property type="project" value="TreeGrafter"/>
</dbReference>
<comment type="subcellular location">
    <subcellularLocation>
        <location evidence="6">Preautophagosomal structure membrane</location>
        <topology evidence="6">Peripheral membrane protein</topology>
    </subcellularLocation>
</comment>
<dbReference type="EMBL" id="MCFD01000001">
    <property type="protein sequence ID" value="ORX74506.1"/>
    <property type="molecule type" value="Genomic_DNA"/>
</dbReference>
<dbReference type="CDD" id="cd01612">
    <property type="entry name" value="Ubl_ATG12"/>
    <property type="match status" value="1"/>
</dbReference>
<dbReference type="PANTHER" id="PTHR13385:SF0">
    <property type="entry name" value="UBIQUITIN-LIKE PROTEIN ATG12"/>
    <property type="match status" value="1"/>
</dbReference>
<dbReference type="GO" id="GO:0015031">
    <property type="term" value="P:protein transport"/>
    <property type="evidence" value="ECO:0007669"/>
    <property type="project" value="UniProtKB-KW"/>
</dbReference>
<dbReference type="GO" id="GO:0000045">
    <property type="term" value="P:autophagosome assembly"/>
    <property type="evidence" value="ECO:0007669"/>
    <property type="project" value="InterPro"/>
</dbReference>
<dbReference type="PANTHER" id="PTHR13385">
    <property type="entry name" value="AUTOPHAGY PROTEIN 12"/>
    <property type="match status" value="1"/>
</dbReference>
<dbReference type="AlphaFoldDB" id="A0A1Y1WMS1"/>
<comment type="function">
    <text evidence="6">Ubiquitin-like protein involved in cytoplasm to vacuole transport (Cvt), autophagy vesicles formation, mitophagy, and nucleophagy.</text>
</comment>
<evidence type="ECO:0000256" key="2">
    <source>
        <dbReference type="ARBA" id="ARBA00015875"/>
    </source>
</evidence>
<dbReference type="Gene3D" id="3.10.20.90">
    <property type="entry name" value="Phosphatidylinositol 3-kinase Catalytic Subunit, Chain A, domain 1"/>
    <property type="match status" value="1"/>
</dbReference>
<evidence type="ECO:0000256" key="6">
    <source>
        <dbReference type="RuleBase" id="RU361201"/>
    </source>
</evidence>
<evidence type="ECO:0000256" key="5">
    <source>
        <dbReference type="ARBA" id="ARBA00023006"/>
    </source>
</evidence>
<comment type="similarity">
    <text evidence="1 6">Belongs to the ATG12 family.</text>
</comment>
<dbReference type="Pfam" id="PF04110">
    <property type="entry name" value="APG12"/>
    <property type="match status" value="1"/>
</dbReference>
<comment type="caution">
    <text evidence="8">The sequence shown here is derived from an EMBL/GenBank/DDBJ whole genome shotgun (WGS) entry which is preliminary data.</text>
</comment>
<keyword evidence="5 6" id="KW-0072">Autophagy</keyword>
<evidence type="ECO:0000256" key="1">
    <source>
        <dbReference type="ARBA" id="ARBA00007778"/>
    </source>
</evidence>
<evidence type="ECO:0000313" key="9">
    <source>
        <dbReference type="Proteomes" id="UP000193922"/>
    </source>
</evidence>
<dbReference type="GO" id="GO:0000421">
    <property type="term" value="C:autophagosome membrane"/>
    <property type="evidence" value="ECO:0007669"/>
    <property type="project" value="TreeGrafter"/>
</dbReference>
<keyword evidence="9" id="KW-1185">Reference proteome</keyword>
<reference evidence="8 9" key="1">
    <citation type="submission" date="2016-07" db="EMBL/GenBank/DDBJ databases">
        <title>Pervasive Adenine N6-methylation of Active Genes in Fungi.</title>
        <authorList>
            <consortium name="DOE Joint Genome Institute"/>
            <person name="Mondo S.J."/>
            <person name="Dannebaum R.O."/>
            <person name="Kuo R.C."/>
            <person name="Labutti K."/>
            <person name="Haridas S."/>
            <person name="Kuo A."/>
            <person name="Salamov A."/>
            <person name="Ahrendt S.R."/>
            <person name="Lipzen A."/>
            <person name="Sullivan W."/>
            <person name="Andreopoulos W.B."/>
            <person name="Clum A."/>
            <person name="Lindquist E."/>
            <person name="Daum C."/>
            <person name="Ramamoorthy G.K."/>
            <person name="Gryganskyi A."/>
            <person name="Culley D."/>
            <person name="Magnuson J.K."/>
            <person name="James T.Y."/>
            <person name="O'Malley M.A."/>
            <person name="Stajich J.E."/>
            <person name="Spatafora J.W."/>
            <person name="Visel A."/>
            <person name="Grigoriev I.V."/>
        </authorList>
    </citation>
    <scope>NUCLEOTIDE SEQUENCE [LARGE SCALE GENOMIC DNA]</scope>
    <source>
        <strain evidence="8 9">ATCC 12442</strain>
    </source>
</reference>